<name>A0A0G8AUZ8_9SYNE</name>
<dbReference type="PANTHER" id="PTHR30595:SF6">
    <property type="entry name" value="SCHLAFEN ALBA-2 DOMAIN-CONTAINING PROTEIN"/>
    <property type="match status" value="1"/>
</dbReference>
<reference evidence="2 3" key="1">
    <citation type="submission" date="2015-02" db="EMBL/GenBank/DDBJ databases">
        <authorList>
            <person name="Slaby B."/>
            <person name="Hentschel U."/>
        </authorList>
    </citation>
    <scope>NUCLEOTIDE SEQUENCE [LARGE SCALE GENOMIC DNA]</scope>
    <source>
        <strain evidence="2">15L</strain>
    </source>
</reference>
<dbReference type="AlphaFoldDB" id="A0A0G8AUZ8"/>
<dbReference type="Gene3D" id="3.30.565.60">
    <property type="match status" value="1"/>
</dbReference>
<dbReference type="InterPro" id="IPR038461">
    <property type="entry name" value="Schlafen_AlbA_2_dom_sf"/>
</dbReference>
<dbReference type="PANTHER" id="PTHR30595">
    <property type="entry name" value="GLPR-RELATED TRANSCRIPTIONAL REPRESSOR"/>
    <property type="match status" value="1"/>
</dbReference>
<proteinExistence type="predicted"/>
<reference evidence="2 3" key="2">
    <citation type="submission" date="2015-05" db="EMBL/GenBank/DDBJ databases">
        <title>Lifestyle Evolution in Cyanobacterial Symbionts of Sponges.</title>
        <authorList>
            <person name="Burgsdorf I."/>
            <person name="Slaby B.M."/>
            <person name="Handley K.M."/>
            <person name="Haber M."/>
            <person name="Blom J."/>
            <person name="Marshall C.W."/>
            <person name="Gilbert J.A."/>
            <person name="Hentschel U."/>
            <person name="Steindler L."/>
        </authorList>
    </citation>
    <scope>NUCLEOTIDE SEQUENCE [LARGE SCALE GENOMIC DNA]</scope>
    <source>
        <strain evidence="2">15L</strain>
    </source>
</reference>
<dbReference type="Pfam" id="PF13749">
    <property type="entry name" value="HATPase_c_4"/>
    <property type="match status" value="1"/>
</dbReference>
<evidence type="ECO:0000313" key="3">
    <source>
        <dbReference type="Proteomes" id="UP000035037"/>
    </source>
</evidence>
<dbReference type="EMBL" id="JYFQ01000108">
    <property type="protein sequence ID" value="KKZ12488.1"/>
    <property type="molecule type" value="Genomic_DNA"/>
</dbReference>
<accession>A0A0G8AUZ8</accession>
<dbReference type="Gene3D" id="3.30.950.30">
    <property type="entry name" value="Schlafen, AAA domain"/>
    <property type="match status" value="1"/>
</dbReference>
<organism evidence="2 3">
    <name type="scientific">Candidatus Synechococcus spongiarum 15L</name>
    <dbReference type="NCBI Taxonomy" id="1608419"/>
    <lineage>
        <taxon>Bacteria</taxon>
        <taxon>Bacillati</taxon>
        <taxon>Cyanobacteriota</taxon>
        <taxon>Cyanophyceae</taxon>
        <taxon>Synechococcales</taxon>
        <taxon>Synechococcaceae</taxon>
        <taxon>Synechococcus</taxon>
    </lineage>
</organism>
<protein>
    <recommendedName>
        <fullName evidence="1">Schlafen AlbA-2 domain-containing protein</fullName>
    </recommendedName>
</protein>
<dbReference type="Proteomes" id="UP000035037">
    <property type="component" value="Unassembled WGS sequence"/>
</dbReference>
<dbReference type="PATRIC" id="fig|1608419.3.peg.105"/>
<sequence>MQDVDALVKRIRLGEDATLEFKQVLLDGDKVIGPKRNAFADELAGFANTRGGTVLLGVDDKSHAITGIPIEKLDAVESWVQEICNDTVKPPLDALIRKIYLPGPGGDDVPIIRVDLSRSLFVHKSPGGYFRRVGSAKREMGTDVLARLLQERSQSRVIRFDESPVSKASPDCLDDGLVRRFLRHDAVVDLAMLRKLRVVADDENGAPWATVGGILLCTHTPEQWLPQARIQAVSYAGTRRDINYQLDARDCGGPLDQQVIEALHFACRNMRVAASKGLARLDRPQFSERALFEALVNAVAHRDYSMAGARIRFHLFQDRVELHVPGALANTLTPDSMELRQYSRNELIVSLLTRCQVPDQSDGARSHMMERRGDGVPIILNDSRQLSGHTPEYTVIDESELRLIIWAAQHEGER</sequence>
<dbReference type="InterPro" id="IPR038475">
    <property type="entry name" value="RecG_C_sf"/>
</dbReference>
<comment type="caution">
    <text evidence="2">The sequence shown here is derived from an EMBL/GenBank/DDBJ whole genome shotgun (WGS) entry which is preliminary data.</text>
</comment>
<evidence type="ECO:0000259" key="1">
    <source>
        <dbReference type="Pfam" id="PF04326"/>
    </source>
</evidence>
<gene>
    <name evidence="2" type="ORF">TQ37_05465</name>
</gene>
<dbReference type="InterPro" id="IPR007421">
    <property type="entry name" value="Schlafen_AlbA_2_dom"/>
</dbReference>
<feature type="domain" description="Schlafen AlbA-2" evidence="1">
    <location>
        <begin position="15"/>
        <end position="140"/>
    </location>
</feature>
<dbReference type="Pfam" id="PF04326">
    <property type="entry name" value="SLFN_AlbA_2"/>
    <property type="match status" value="1"/>
</dbReference>
<evidence type="ECO:0000313" key="2">
    <source>
        <dbReference type="EMBL" id="KKZ12488.1"/>
    </source>
</evidence>